<feature type="domain" description="SSD" evidence="18">
    <location>
        <begin position="287"/>
        <end position="431"/>
    </location>
</feature>
<dbReference type="Proteomes" id="UP000567179">
    <property type="component" value="Unassembled WGS sequence"/>
</dbReference>
<evidence type="ECO:0000256" key="5">
    <source>
        <dbReference type="ARBA" id="ARBA00022574"/>
    </source>
</evidence>
<dbReference type="Gene3D" id="2.130.10.10">
    <property type="entry name" value="YVTN repeat-like/Quinoprotein amine dehydrogenase"/>
    <property type="match status" value="1"/>
</dbReference>
<feature type="transmembrane region" description="Helical" evidence="17">
    <location>
        <begin position="592"/>
        <end position="619"/>
    </location>
</feature>
<evidence type="ECO:0000256" key="17">
    <source>
        <dbReference type="SAM" id="Phobius"/>
    </source>
</evidence>
<evidence type="ECO:0000256" key="1">
    <source>
        <dbReference type="ARBA" id="ARBA00004477"/>
    </source>
</evidence>
<feature type="transmembrane region" description="Helical" evidence="17">
    <location>
        <begin position="302"/>
        <end position="328"/>
    </location>
</feature>
<evidence type="ECO:0000256" key="7">
    <source>
        <dbReference type="ARBA" id="ARBA00022737"/>
    </source>
</evidence>
<accession>A0A8H5BXI4</accession>
<gene>
    <name evidence="19" type="ORF">D9619_006037</name>
</gene>
<keyword evidence="13 17" id="KW-0472">Membrane</keyword>
<evidence type="ECO:0000256" key="14">
    <source>
        <dbReference type="ARBA" id="ARBA00023180"/>
    </source>
</evidence>
<keyword evidence="15" id="KW-0753">Steroid metabolism</keyword>
<evidence type="ECO:0000256" key="6">
    <source>
        <dbReference type="ARBA" id="ARBA00022692"/>
    </source>
</evidence>
<keyword evidence="11" id="KW-0443">Lipid metabolism</keyword>
<evidence type="ECO:0000256" key="2">
    <source>
        <dbReference type="ARBA" id="ARBA00004653"/>
    </source>
</evidence>
<comment type="caution">
    <text evidence="19">The sequence shown here is derived from an EMBL/GenBank/DDBJ whole genome shotgun (WGS) entry which is preliminary data.</text>
</comment>
<evidence type="ECO:0000256" key="8">
    <source>
        <dbReference type="ARBA" id="ARBA00022824"/>
    </source>
</evidence>
<feature type="region of interest" description="Disordered" evidence="16">
    <location>
        <begin position="1194"/>
        <end position="1219"/>
    </location>
</feature>
<reference evidence="19 20" key="1">
    <citation type="journal article" date="2020" name="ISME J.">
        <title>Uncovering the hidden diversity of litter-decomposition mechanisms in mushroom-forming fungi.</title>
        <authorList>
            <person name="Floudas D."/>
            <person name="Bentzer J."/>
            <person name="Ahren D."/>
            <person name="Johansson T."/>
            <person name="Persson P."/>
            <person name="Tunlid A."/>
        </authorList>
    </citation>
    <scope>NUCLEOTIDE SEQUENCE [LARGE SCALE GENOMIC DNA]</scope>
    <source>
        <strain evidence="19 20">CBS 101986</strain>
    </source>
</reference>
<dbReference type="EMBL" id="JAACJJ010000001">
    <property type="protein sequence ID" value="KAF5331101.1"/>
    <property type="molecule type" value="Genomic_DNA"/>
</dbReference>
<name>A0A8H5BXI4_9AGAR</name>
<evidence type="ECO:0000313" key="19">
    <source>
        <dbReference type="EMBL" id="KAF5331101.1"/>
    </source>
</evidence>
<evidence type="ECO:0000256" key="9">
    <source>
        <dbReference type="ARBA" id="ARBA00022989"/>
    </source>
</evidence>
<keyword evidence="12" id="KW-0446">Lipid-binding</keyword>
<feature type="compositionally biased region" description="Basic and acidic residues" evidence="16">
    <location>
        <begin position="1047"/>
        <end position="1058"/>
    </location>
</feature>
<evidence type="ECO:0000256" key="4">
    <source>
        <dbReference type="ARBA" id="ARBA00019541"/>
    </source>
</evidence>
<feature type="region of interest" description="Disordered" evidence="16">
    <location>
        <begin position="1040"/>
        <end position="1089"/>
    </location>
</feature>
<dbReference type="InterPro" id="IPR036322">
    <property type="entry name" value="WD40_repeat_dom_sf"/>
</dbReference>
<keyword evidence="14" id="KW-0325">Glycoprotein</keyword>
<dbReference type="SUPFAM" id="SSF50978">
    <property type="entry name" value="WD40 repeat-like"/>
    <property type="match status" value="1"/>
</dbReference>
<dbReference type="InterPro" id="IPR000731">
    <property type="entry name" value="SSD"/>
</dbReference>
<keyword evidence="8" id="KW-0256">Endoplasmic reticulum</keyword>
<dbReference type="PANTHER" id="PTHR46378">
    <property type="entry name" value="STEROL REGULATORY ELEMENT-BINDING PROTEIN CLEAVAGE-ACTIVATING PROTEIN"/>
    <property type="match status" value="1"/>
</dbReference>
<dbReference type="Pfam" id="PF12349">
    <property type="entry name" value="Sterol-sensing"/>
    <property type="match status" value="1"/>
</dbReference>
<dbReference type="GO" id="GO:0000139">
    <property type="term" value="C:Golgi membrane"/>
    <property type="evidence" value="ECO:0007669"/>
    <property type="project" value="UniProtKB-SubCell"/>
</dbReference>
<dbReference type="AlphaFoldDB" id="A0A8H5BXI4"/>
<keyword evidence="10" id="KW-0333">Golgi apparatus</keyword>
<dbReference type="PANTHER" id="PTHR46378:SF1">
    <property type="entry name" value="STEROL REGULATORY ELEMENT-BINDING PROTEIN CLEAVAGE-ACTIVATING PROTEIN"/>
    <property type="match status" value="1"/>
</dbReference>
<dbReference type="OrthoDB" id="6510177at2759"/>
<evidence type="ECO:0000313" key="20">
    <source>
        <dbReference type="Proteomes" id="UP000567179"/>
    </source>
</evidence>
<evidence type="ECO:0000256" key="3">
    <source>
        <dbReference type="ARBA" id="ARBA00007410"/>
    </source>
</evidence>
<dbReference type="GO" id="GO:0032936">
    <property type="term" value="C:SREBP-SCAP complex"/>
    <property type="evidence" value="ECO:0007669"/>
    <property type="project" value="TreeGrafter"/>
</dbReference>
<dbReference type="GO" id="GO:0032934">
    <property type="term" value="F:sterol binding"/>
    <property type="evidence" value="ECO:0007669"/>
    <property type="project" value="InterPro"/>
</dbReference>
<evidence type="ECO:0000256" key="16">
    <source>
        <dbReference type="SAM" id="MobiDB-lite"/>
    </source>
</evidence>
<feature type="compositionally biased region" description="Low complexity" evidence="16">
    <location>
        <begin position="999"/>
        <end position="1019"/>
    </location>
</feature>
<feature type="transmembrane region" description="Helical" evidence="17">
    <location>
        <begin position="488"/>
        <end position="507"/>
    </location>
</feature>
<feature type="compositionally biased region" description="Gly residues" evidence="16">
    <location>
        <begin position="1078"/>
        <end position="1087"/>
    </location>
</feature>
<comment type="subcellular location">
    <subcellularLocation>
        <location evidence="1">Endoplasmic reticulum membrane</location>
        <topology evidence="1">Multi-pass membrane protein</topology>
    </subcellularLocation>
    <subcellularLocation>
        <location evidence="2">Golgi apparatus membrane</location>
        <topology evidence="2">Multi-pass membrane protein</topology>
    </subcellularLocation>
</comment>
<dbReference type="InterPro" id="IPR015943">
    <property type="entry name" value="WD40/YVTN_repeat-like_dom_sf"/>
</dbReference>
<feature type="region of interest" description="Disordered" evidence="16">
    <location>
        <begin position="992"/>
        <end position="1020"/>
    </location>
</feature>
<proteinExistence type="inferred from homology"/>
<keyword evidence="5" id="KW-0853">WD repeat</keyword>
<evidence type="ECO:0000256" key="15">
    <source>
        <dbReference type="ARBA" id="ARBA00023221"/>
    </source>
</evidence>
<evidence type="ECO:0000256" key="11">
    <source>
        <dbReference type="ARBA" id="ARBA00023098"/>
    </source>
</evidence>
<feature type="compositionally biased region" description="Low complexity" evidence="16">
    <location>
        <begin position="1200"/>
        <end position="1219"/>
    </location>
</feature>
<protein>
    <recommendedName>
        <fullName evidence="4">Sterol regulatory element-binding protein cleavage-activating protein</fullName>
    </recommendedName>
</protein>
<keyword evidence="20" id="KW-1185">Reference proteome</keyword>
<dbReference type="GO" id="GO:0005789">
    <property type="term" value="C:endoplasmic reticulum membrane"/>
    <property type="evidence" value="ECO:0007669"/>
    <property type="project" value="UniProtKB-SubCell"/>
</dbReference>
<feature type="transmembrane region" description="Helical" evidence="17">
    <location>
        <begin position="408"/>
        <end position="431"/>
    </location>
</feature>
<keyword evidence="9 17" id="KW-1133">Transmembrane helix</keyword>
<dbReference type="InterPro" id="IPR053958">
    <property type="entry name" value="HMGCR/SNAP/NPC1-like_SSD"/>
</dbReference>
<sequence>MEAFTGSWLNWPRTLGQRFFLQFGIHCATHQVRVILISCVVITSLFYPALDLYTSSRDASQSILDTITSTHMASDLANVWEPHGDIRIHRDAVTKAKCRDGDALRVERILIQSPVEEAFNQEILLATLDLEQRLDASASELNCLKRPDGRCLAISPLAYWNYDKGALRGDAHILDTLSASKNMSVGSIPITPQMVLAGRGSFDGGNKFDYATFLALTYFFPHSACWGASAEHAQWVQTVENIIDAEHRPQPPAPTLLALEYTLESKANGWSAISAFLYLAYIGFGGYVVWAGHKMDRVHSRLGVTFTALVEIAVSTITSLSVCALFGFKITMVPWELLPIVIVFVGAENMFNLIDAIGKTSVTLSVKQRIGEGLSRAGTSNTLKVVSYNAILGVIAVFTVGAVRQFCVFAIVVLVAHWSLAHSFFIAVLSIDIARLELEELLRHDESFATTIQPPKRETQRSKQPTTAWQKLVMTVQSLLKGRATTNISLLMLLGIAATLYYTTYTASASQSRISKPFGALYRTNAKTPPELVSTAEHIWKVLNPLQSSLLHVRTELPTVVTFSPGTSGDGGTAFTMPLSYRSRYNMLTFKFLLWIFKIMVLPIAVTTGALYALVLYLLKDTELLEAQRHTTEGEDSLFTEEADRSLLDQVSFSTLPRAFASDIEFISTSKDGKTVVSVGLQNEVIVWNADTKQHISIDASDVLLRTASTSSSSVFTVTSITLDDAGRHLAIGTGAGLIATWSINAVHGQAKPLPLLFLENSSAGVMEMKFVPKIRQYVSRKPTKTPPNTQPSSPETSSMVLLATYENGIAARWTIGDDPTLTFLSPTRPVPVVRTLLVSVAPEDRVLVAFCLQDGGLDLVQTGDYEPVMLSDSSFQPGTSMNTVTKVHACRAEINGTVKLVVAAANESNTVSLWDGLSGECISVLDETLGRVSHLRVSPVDCEKCHFCGQLPMESLCVAFSVEKVVRIYKLYLDDQTRRCSCARAHHHQQQQLKSASSRDSIGLRSRSSSTTSSQMSSPLIPRARLATAFEPTAFPVSAHGVHSRRASDKDGPRRSSELLTVPFPGALPGSGEEYDGGGGGGGGYKSGSVTPTNGTLSAWRHAVLVPLHEVGCERGEWDVRHNQLVGVRRKERVVGNAVGKKPGIELNGLKVSSMSSAAAAAGLTKATMERWELWVYDPAMAVLRSSPLAALSPTPVETSRSSMSSSRAASFDSSTSSGTAIPRLPFTRVSPLLVSSSQVLGGFGNTVGIFHFSE</sequence>
<keyword evidence="6 17" id="KW-0812">Transmembrane</keyword>
<organism evidence="19 20">
    <name type="scientific">Psilocybe cf. subviscida</name>
    <dbReference type="NCBI Taxonomy" id="2480587"/>
    <lineage>
        <taxon>Eukaryota</taxon>
        <taxon>Fungi</taxon>
        <taxon>Dikarya</taxon>
        <taxon>Basidiomycota</taxon>
        <taxon>Agaricomycotina</taxon>
        <taxon>Agaricomycetes</taxon>
        <taxon>Agaricomycetidae</taxon>
        <taxon>Agaricales</taxon>
        <taxon>Agaricineae</taxon>
        <taxon>Strophariaceae</taxon>
        <taxon>Psilocybe</taxon>
    </lineage>
</organism>
<dbReference type="GO" id="GO:0045540">
    <property type="term" value="P:regulation of cholesterol biosynthetic process"/>
    <property type="evidence" value="ECO:0007669"/>
    <property type="project" value="TreeGrafter"/>
</dbReference>
<comment type="similarity">
    <text evidence="3">Belongs to the WD repeat SCAP family.</text>
</comment>
<evidence type="ECO:0000256" key="13">
    <source>
        <dbReference type="ARBA" id="ARBA00023136"/>
    </source>
</evidence>
<evidence type="ECO:0000256" key="10">
    <source>
        <dbReference type="ARBA" id="ARBA00023034"/>
    </source>
</evidence>
<dbReference type="InterPro" id="IPR030225">
    <property type="entry name" value="SCAP"/>
</dbReference>
<dbReference type="GO" id="GO:0032933">
    <property type="term" value="P:SREBP signaling pathway"/>
    <property type="evidence" value="ECO:0007669"/>
    <property type="project" value="InterPro"/>
</dbReference>
<feature type="transmembrane region" description="Helical" evidence="17">
    <location>
        <begin position="269"/>
        <end position="290"/>
    </location>
</feature>
<dbReference type="PROSITE" id="PS50156">
    <property type="entry name" value="SSD"/>
    <property type="match status" value="1"/>
</dbReference>
<dbReference type="GO" id="GO:0008202">
    <property type="term" value="P:steroid metabolic process"/>
    <property type="evidence" value="ECO:0007669"/>
    <property type="project" value="UniProtKB-KW"/>
</dbReference>
<feature type="transmembrane region" description="Helical" evidence="17">
    <location>
        <begin position="385"/>
        <end position="403"/>
    </location>
</feature>
<evidence type="ECO:0000256" key="12">
    <source>
        <dbReference type="ARBA" id="ARBA00023121"/>
    </source>
</evidence>
<evidence type="ECO:0000259" key="18">
    <source>
        <dbReference type="PROSITE" id="PS50156"/>
    </source>
</evidence>
<keyword evidence="7" id="KW-0677">Repeat</keyword>